<evidence type="ECO:0000256" key="5">
    <source>
        <dbReference type="PROSITE-ProRule" id="PRU00339"/>
    </source>
</evidence>
<comment type="subcellular location">
    <subcellularLocation>
        <location evidence="1">Membrane</location>
        <topology evidence="1">Multi-pass membrane protein</topology>
    </subcellularLocation>
</comment>
<reference evidence="8 9" key="1">
    <citation type="submission" date="2016-02" db="EMBL/GenBank/DDBJ databases">
        <title>Comparison of Clostridium stercorarium subspecies using comparative genomics and transcriptomics.</title>
        <authorList>
            <person name="Schellenberg J."/>
            <person name="Thallinger G."/>
            <person name="Levin D.B."/>
            <person name="Zhang X."/>
            <person name="Alvare G."/>
            <person name="Fristensky B."/>
            <person name="Sparling R."/>
        </authorList>
    </citation>
    <scope>NUCLEOTIDE SEQUENCE [LARGE SCALE GENOMIC DNA]</scope>
    <source>
        <strain evidence="8 9">DSM 2910</strain>
    </source>
</reference>
<feature type="transmembrane region" description="Helical" evidence="6">
    <location>
        <begin position="451"/>
        <end position="473"/>
    </location>
</feature>
<evidence type="ECO:0000313" key="9">
    <source>
        <dbReference type="Proteomes" id="UP000092971"/>
    </source>
</evidence>
<keyword evidence="2 6" id="KW-0812">Transmembrane</keyword>
<feature type="transmembrane region" description="Helical" evidence="6">
    <location>
        <begin position="420"/>
        <end position="439"/>
    </location>
</feature>
<gene>
    <name evidence="8" type="ORF">CSTERTH_03260</name>
</gene>
<keyword evidence="5" id="KW-0802">TPR repeat</keyword>
<organism evidence="8 9">
    <name type="scientific">Thermoclostridium stercorarium subsp. thermolacticum DSM 2910</name>
    <dbReference type="NCBI Taxonomy" id="1121336"/>
    <lineage>
        <taxon>Bacteria</taxon>
        <taxon>Bacillati</taxon>
        <taxon>Bacillota</taxon>
        <taxon>Clostridia</taxon>
        <taxon>Eubacteriales</taxon>
        <taxon>Oscillospiraceae</taxon>
        <taxon>Thermoclostridium</taxon>
    </lineage>
</organism>
<evidence type="ECO:0000256" key="2">
    <source>
        <dbReference type="ARBA" id="ARBA00022692"/>
    </source>
</evidence>
<protein>
    <recommendedName>
        <fullName evidence="7">Yip1 domain-containing protein</fullName>
    </recommendedName>
</protein>
<dbReference type="InterPro" id="IPR011990">
    <property type="entry name" value="TPR-like_helical_dom_sf"/>
</dbReference>
<dbReference type="PROSITE" id="PS50005">
    <property type="entry name" value="TPR"/>
    <property type="match status" value="1"/>
</dbReference>
<evidence type="ECO:0000256" key="6">
    <source>
        <dbReference type="SAM" id="Phobius"/>
    </source>
</evidence>
<dbReference type="Pfam" id="PF04893">
    <property type="entry name" value="Yip1"/>
    <property type="match status" value="1"/>
</dbReference>
<keyword evidence="4 6" id="KW-0472">Membrane</keyword>
<dbReference type="GO" id="GO:0016020">
    <property type="term" value="C:membrane"/>
    <property type="evidence" value="ECO:0007669"/>
    <property type="project" value="UniProtKB-SubCell"/>
</dbReference>
<dbReference type="Gene3D" id="1.25.40.10">
    <property type="entry name" value="Tetratricopeptide repeat domain"/>
    <property type="match status" value="1"/>
</dbReference>
<feature type="repeat" description="TPR" evidence="5">
    <location>
        <begin position="208"/>
        <end position="241"/>
    </location>
</feature>
<dbReference type="InterPro" id="IPR006977">
    <property type="entry name" value="Yip1_dom"/>
</dbReference>
<sequence length="494" mass="57115">MLLSLCYIGANRVKVNPIEYLWKILSTKEQRSRMVQFVPTEFTNMDIDEDGFIYAVSADNNNEDVKRLNAQGIDILRRDGYVPPGGDFRYTSEAGPPRLTDIDVTDCEIYSVLDAKRGRIFTYNGDGYLLYVFGGLGNRVGEFDTPVAIERINDNFLILDKVLGEITVFEPTEYGRVVNEAIRSYYHGNEEKAAEMFTRAVHLNANFEYAYGGIGKAFLRKGDYTSAVEHFKESMDRRNYSKAYVLYRREELREYFPLLMTLLCILVLCTPFIKKFIWPKIRRSPLFAREELRYPLRLMVHPYDGYWELKYGRNKRVNLIISFVILALLCITKILQTQYNGFLVNYNNPREFNSVLEIVYVVLPVLFWCIANWSLTTLMDGEGKFSEIFMSTCFALLPLILIGIPWIILSNYISAEEATFYYFSRSVAALWCLYLLFVGNMTIHQFTPSKTVGTMIVTVGTIGFLAFLCLLFFNLIQQLLSFAVTIIKEILLRF</sequence>
<dbReference type="SUPFAM" id="SSF48452">
    <property type="entry name" value="TPR-like"/>
    <property type="match status" value="1"/>
</dbReference>
<dbReference type="EMBL" id="CP014672">
    <property type="protein sequence ID" value="ANW98129.1"/>
    <property type="molecule type" value="Genomic_DNA"/>
</dbReference>
<proteinExistence type="predicted"/>
<feature type="transmembrane region" description="Helical" evidence="6">
    <location>
        <begin position="255"/>
        <end position="273"/>
    </location>
</feature>
<feature type="domain" description="Yip1" evidence="7">
    <location>
        <begin position="297"/>
        <end position="468"/>
    </location>
</feature>
<dbReference type="InterPro" id="IPR019734">
    <property type="entry name" value="TPR_rpt"/>
</dbReference>
<evidence type="ECO:0000256" key="4">
    <source>
        <dbReference type="ARBA" id="ARBA00023136"/>
    </source>
</evidence>
<evidence type="ECO:0000256" key="1">
    <source>
        <dbReference type="ARBA" id="ARBA00004141"/>
    </source>
</evidence>
<evidence type="ECO:0000313" key="8">
    <source>
        <dbReference type="EMBL" id="ANW98129.1"/>
    </source>
</evidence>
<dbReference type="Proteomes" id="UP000092971">
    <property type="component" value="Chromosome"/>
</dbReference>
<evidence type="ECO:0000256" key="3">
    <source>
        <dbReference type="ARBA" id="ARBA00022989"/>
    </source>
</evidence>
<evidence type="ECO:0000259" key="7">
    <source>
        <dbReference type="Pfam" id="PF04893"/>
    </source>
</evidence>
<accession>A0A1B1YBM6</accession>
<name>A0A1B1YBM6_THEST</name>
<keyword evidence="3 6" id="KW-1133">Transmembrane helix</keyword>
<feature type="transmembrane region" description="Helical" evidence="6">
    <location>
        <begin position="317"/>
        <end position="335"/>
    </location>
</feature>
<dbReference type="OrthoDB" id="9799230at2"/>
<dbReference type="AlphaFoldDB" id="A0A1B1YBM6"/>
<feature type="transmembrane region" description="Helical" evidence="6">
    <location>
        <begin position="388"/>
        <end position="408"/>
    </location>
</feature>
<feature type="transmembrane region" description="Helical" evidence="6">
    <location>
        <begin position="355"/>
        <end position="376"/>
    </location>
</feature>